<gene>
    <name evidence="1" type="ORF">SDC9_109037</name>
</gene>
<name>A0A645BBY1_9ZZZZ</name>
<organism evidence="1">
    <name type="scientific">bioreactor metagenome</name>
    <dbReference type="NCBI Taxonomy" id="1076179"/>
    <lineage>
        <taxon>unclassified sequences</taxon>
        <taxon>metagenomes</taxon>
        <taxon>ecological metagenomes</taxon>
    </lineage>
</organism>
<protein>
    <submittedName>
        <fullName evidence="1">Uncharacterized protein</fullName>
    </submittedName>
</protein>
<accession>A0A645BBY1</accession>
<comment type="caution">
    <text evidence="1">The sequence shown here is derived from an EMBL/GenBank/DDBJ whole genome shotgun (WGS) entry which is preliminary data.</text>
</comment>
<dbReference type="EMBL" id="VSSQ01018728">
    <property type="protein sequence ID" value="MPM62171.1"/>
    <property type="molecule type" value="Genomic_DNA"/>
</dbReference>
<sequence length="108" mass="11981">MRLYVIALIVRDGTHAQILRPDDRIAPDRGVAGVGIELVVQRRRGRGVHLHAEALFAGLCLCVFVGNAQAPREVWIRLRSVYIKLSDLHPRGDSGAAFVRIALCHHRA</sequence>
<dbReference type="AlphaFoldDB" id="A0A645BBY1"/>
<reference evidence="1" key="1">
    <citation type="submission" date="2019-08" db="EMBL/GenBank/DDBJ databases">
        <authorList>
            <person name="Kucharzyk K."/>
            <person name="Murdoch R.W."/>
            <person name="Higgins S."/>
            <person name="Loffler F."/>
        </authorList>
    </citation>
    <scope>NUCLEOTIDE SEQUENCE</scope>
</reference>
<proteinExistence type="predicted"/>
<evidence type="ECO:0000313" key="1">
    <source>
        <dbReference type="EMBL" id="MPM62171.1"/>
    </source>
</evidence>